<protein>
    <submittedName>
        <fullName evidence="1">Uncharacterized protein</fullName>
    </submittedName>
</protein>
<proteinExistence type="predicted"/>
<evidence type="ECO:0000313" key="1">
    <source>
        <dbReference type="EMBL" id="OWK30885.1"/>
    </source>
</evidence>
<dbReference type="RefSeq" id="WP_088333560.1">
    <property type="nucleotide sequence ID" value="NZ_NBBJ01000002.1"/>
</dbReference>
<accession>A0A245ZMC8</accession>
<sequence length="72" mass="7678">MSRALNIDAAQDHVIAACAKRNVPISAIETLHSGGTRVVMNNITDTGIIAKLYGRKVITGAVKRTPTRLIHG</sequence>
<gene>
    <name evidence="1" type="ORF">SPMU_18750</name>
</gene>
<dbReference type="Proteomes" id="UP000197783">
    <property type="component" value="Unassembled WGS sequence"/>
</dbReference>
<reference evidence="1 2" key="1">
    <citation type="submission" date="2017-03" db="EMBL/GenBank/DDBJ databases">
        <title>Genome sequence of Sphingomonas mucosissima DSM 17494.</title>
        <authorList>
            <person name="Poehlein A."/>
            <person name="Wuebbeler J.H."/>
            <person name="Steinbuechel A."/>
            <person name="Daniel R."/>
        </authorList>
    </citation>
    <scope>NUCLEOTIDE SEQUENCE [LARGE SCALE GENOMIC DNA]</scope>
    <source>
        <strain evidence="1 2">DSM 17494</strain>
    </source>
</reference>
<name>A0A245ZMC8_9SPHN</name>
<evidence type="ECO:0000313" key="2">
    <source>
        <dbReference type="Proteomes" id="UP000197783"/>
    </source>
</evidence>
<dbReference type="AlphaFoldDB" id="A0A245ZMC8"/>
<keyword evidence="2" id="KW-1185">Reference proteome</keyword>
<organism evidence="1 2">
    <name type="scientific">Sphingomonas mucosissima</name>
    <dbReference type="NCBI Taxonomy" id="370959"/>
    <lineage>
        <taxon>Bacteria</taxon>
        <taxon>Pseudomonadati</taxon>
        <taxon>Pseudomonadota</taxon>
        <taxon>Alphaproteobacteria</taxon>
        <taxon>Sphingomonadales</taxon>
        <taxon>Sphingomonadaceae</taxon>
        <taxon>Sphingomonas</taxon>
    </lineage>
</organism>
<comment type="caution">
    <text evidence="1">The sequence shown here is derived from an EMBL/GenBank/DDBJ whole genome shotgun (WGS) entry which is preliminary data.</text>
</comment>
<dbReference type="OrthoDB" id="7508443at2"/>
<dbReference type="EMBL" id="NBBJ01000002">
    <property type="protein sequence ID" value="OWK30885.1"/>
    <property type="molecule type" value="Genomic_DNA"/>
</dbReference>